<gene>
    <name evidence="1" type="ORF">SDC9_110103</name>
</gene>
<sequence>MKGLQSQECAGSEDAVRAAGQVFQLDQALLHAAHTAAAVADTQGGVLGFAVLFLAGISHRALITLGVGAIQRVQRSGAGDAVCFQAVFPLESGESLRGLGAEDAVGLSLQIVERNQAGLQRDDLRADRTDAQHLLQGTGAGQAGARAGGYSGQRVESLLSRVIGDAVNQQVVAHLESLHGRFGF</sequence>
<reference evidence="1" key="1">
    <citation type="submission" date="2019-08" db="EMBL/GenBank/DDBJ databases">
        <authorList>
            <person name="Kucharzyk K."/>
            <person name="Murdoch R.W."/>
            <person name="Higgins S."/>
            <person name="Loffler F."/>
        </authorList>
    </citation>
    <scope>NUCLEOTIDE SEQUENCE</scope>
</reference>
<protein>
    <submittedName>
        <fullName evidence="1">Uncharacterized protein</fullName>
    </submittedName>
</protein>
<dbReference type="EMBL" id="VSSQ01019286">
    <property type="protein sequence ID" value="MPM63223.1"/>
    <property type="molecule type" value="Genomic_DNA"/>
</dbReference>
<organism evidence="1">
    <name type="scientific">bioreactor metagenome</name>
    <dbReference type="NCBI Taxonomy" id="1076179"/>
    <lineage>
        <taxon>unclassified sequences</taxon>
        <taxon>metagenomes</taxon>
        <taxon>ecological metagenomes</taxon>
    </lineage>
</organism>
<evidence type="ECO:0000313" key="1">
    <source>
        <dbReference type="EMBL" id="MPM63223.1"/>
    </source>
</evidence>
<dbReference type="AlphaFoldDB" id="A0A645BJ50"/>
<proteinExistence type="predicted"/>
<comment type="caution">
    <text evidence="1">The sequence shown here is derived from an EMBL/GenBank/DDBJ whole genome shotgun (WGS) entry which is preliminary data.</text>
</comment>
<name>A0A645BJ50_9ZZZZ</name>
<accession>A0A645BJ50</accession>